<keyword evidence="1" id="KW-0540">Nuclease</keyword>
<dbReference type="Proteomes" id="UP000017170">
    <property type="component" value="Unassembled WGS sequence"/>
</dbReference>
<dbReference type="GO" id="GO:0008270">
    <property type="term" value="F:zinc ion binding"/>
    <property type="evidence" value="ECO:0007669"/>
    <property type="project" value="InterPro"/>
</dbReference>
<sequence>MARKPKRPCAEISCGNLTEKTFCKIHQKIAEKNHRESAKYYNKYGRDPVVNAFYKSKEWKQVRDLAYERDNGLCQRCLKRGVLKPANVVHHLVEVKEDWNLRLSIDNLESLCHGCHNREHKSGPPGVKNF</sequence>
<dbReference type="InterPro" id="IPR003615">
    <property type="entry name" value="HNH_nuc"/>
</dbReference>
<keyword evidence="7" id="KW-1185">Reference proteome</keyword>
<evidence type="ECO:0000256" key="3">
    <source>
        <dbReference type="ARBA" id="ARBA00038412"/>
    </source>
</evidence>
<evidence type="ECO:0000313" key="7">
    <source>
        <dbReference type="Proteomes" id="UP000017170"/>
    </source>
</evidence>
<dbReference type="AlphaFoldDB" id="U6SPG6"/>
<dbReference type="GO" id="GO:0004519">
    <property type="term" value="F:endonuclease activity"/>
    <property type="evidence" value="ECO:0007669"/>
    <property type="project" value="UniProtKB-KW"/>
</dbReference>
<proteinExistence type="inferred from homology"/>
<keyword evidence="2" id="KW-0378">Hydrolase</keyword>
<dbReference type="GO" id="GO:0016787">
    <property type="term" value="F:hydrolase activity"/>
    <property type="evidence" value="ECO:0007669"/>
    <property type="project" value="UniProtKB-KW"/>
</dbReference>
<accession>U6SPG6</accession>
<dbReference type="GO" id="GO:0003676">
    <property type="term" value="F:nucleic acid binding"/>
    <property type="evidence" value="ECO:0007669"/>
    <property type="project" value="InterPro"/>
</dbReference>
<evidence type="ECO:0000256" key="2">
    <source>
        <dbReference type="ARBA" id="ARBA00022801"/>
    </source>
</evidence>
<evidence type="ECO:0000256" key="1">
    <source>
        <dbReference type="ARBA" id="ARBA00022722"/>
    </source>
</evidence>
<dbReference type="Pfam" id="PF01844">
    <property type="entry name" value="HNH"/>
    <property type="match status" value="1"/>
</dbReference>
<comment type="caution">
    <text evidence="6">The sequence shown here is derived from an EMBL/GenBank/DDBJ whole genome shotgun (WGS) entry which is preliminary data.</text>
</comment>
<dbReference type="PANTHER" id="PTHR41286">
    <property type="entry name" value="HNH NUCLEASE YAJD-RELATED"/>
    <property type="match status" value="1"/>
</dbReference>
<dbReference type="CDD" id="cd00085">
    <property type="entry name" value="HNHc"/>
    <property type="match status" value="1"/>
</dbReference>
<gene>
    <name evidence="6" type="ORF">A33I_14185</name>
</gene>
<dbReference type="EMBL" id="ATAE01000031">
    <property type="protein sequence ID" value="ERN52795.1"/>
    <property type="molecule type" value="Genomic_DNA"/>
</dbReference>
<dbReference type="PANTHER" id="PTHR41286:SF1">
    <property type="entry name" value="HNH NUCLEASE YAJD-RELATED"/>
    <property type="match status" value="1"/>
</dbReference>
<evidence type="ECO:0000313" key="6">
    <source>
        <dbReference type="EMBL" id="ERN52795.1"/>
    </source>
</evidence>
<organism evidence="6 7">
    <name type="scientific">Alkalihalophilus marmarensis DSM 21297</name>
    <dbReference type="NCBI Taxonomy" id="1188261"/>
    <lineage>
        <taxon>Bacteria</taxon>
        <taxon>Bacillati</taxon>
        <taxon>Bacillota</taxon>
        <taxon>Bacilli</taxon>
        <taxon>Bacillales</taxon>
        <taxon>Bacillaceae</taxon>
        <taxon>Alkalihalophilus</taxon>
    </lineage>
</organism>
<dbReference type="InterPro" id="IPR002711">
    <property type="entry name" value="HNH"/>
</dbReference>
<protein>
    <recommendedName>
        <fullName evidence="4">Putative HNH nuclease YajD</fullName>
    </recommendedName>
</protein>
<reference evidence="6 7" key="1">
    <citation type="journal article" date="2013" name="Genome Announc.">
        <title>Genome Sequence of the Extreme Obligate Alkaliphile Bacillus marmarensis Strain DSM 21297.</title>
        <authorList>
            <person name="Wernick D.G."/>
            <person name="Choi K.Y."/>
            <person name="Tat C.A."/>
            <person name="Lafontaine Rivera J.G."/>
            <person name="Liao J.C."/>
        </authorList>
    </citation>
    <scope>NUCLEOTIDE SEQUENCE [LARGE SCALE GENOMIC DNA]</scope>
    <source>
        <strain evidence="6 7">DSM 21297</strain>
    </source>
</reference>
<comment type="similarity">
    <text evidence="3">Belongs to the HNH nuclease family.</text>
</comment>
<dbReference type="SMART" id="SM00507">
    <property type="entry name" value="HNHc"/>
    <property type="match status" value="1"/>
</dbReference>
<keyword evidence="6" id="KW-0255">Endonuclease</keyword>
<name>U6SPG6_9BACI</name>
<evidence type="ECO:0000256" key="4">
    <source>
        <dbReference type="ARBA" id="ARBA00040194"/>
    </source>
</evidence>
<evidence type="ECO:0000259" key="5">
    <source>
        <dbReference type="SMART" id="SM00507"/>
    </source>
</evidence>
<dbReference type="Gene3D" id="1.10.30.50">
    <property type="match status" value="1"/>
</dbReference>
<dbReference type="GO" id="GO:0005829">
    <property type="term" value="C:cytosol"/>
    <property type="evidence" value="ECO:0007669"/>
    <property type="project" value="TreeGrafter"/>
</dbReference>
<feature type="domain" description="HNH nuclease" evidence="5">
    <location>
        <begin position="61"/>
        <end position="117"/>
    </location>
</feature>